<sequence>MIQRIQANLWDVDRINVGAQGRPLPPAPRPKNIQPKEREALKSALAIAEHFDSDLAIYRDLFEVAEHPPLVDIQGPAQTPVGLTPASRRAATLALGISAEAFCISGAGMGAGLYGSTTREFGVYYGGSVGVWTDIGFSGGIQYTFLFGGPGDLAGVSWGVGCNIDIPGTPVGAGAMLLFTMPSKPYTIPPNCRLLGYAVSLSAGTPGLPVSLTVQVSVAKTKPLLKLR</sequence>
<keyword evidence="2" id="KW-1185">Reference proteome</keyword>
<dbReference type="EMBL" id="JAAIJR010000155">
    <property type="protein sequence ID" value="NEX23080.1"/>
    <property type="molecule type" value="Genomic_DNA"/>
</dbReference>
<evidence type="ECO:0000313" key="2">
    <source>
        <dbReference type="Proteomes" id="UP000471640"/>
    </source>
</evidence>
<organism evidence="1 2">
    <name type="scientific">Thiorhodococcus mannitoliphagus</name>
    <dbReference type="NCBI Taxonomy" id="329406"/>
    <lineage>
        <taxon>Bacteria</taxon>
        <taxon>Pseudomonadati</taxon>
        <taxon>Pseudomonadota</taxon>
        <taxon>Gammaproteobacteria</taxon>
        <taxon>Chromatiales</taxon>
        <taxon>Chromatiaceae</taxon>
        <taxon>Thiorhodococcus</taxon>
    </lineage>
</organism>
<reference evidence="2" key="1">
    <citation type="journal article" date="2020" name="Microbiol. Resour. Announc.">
        <title>Draft Genome Sequences of Thiorhodococcus mannitoliphagus and Thiorhodococcus minor, Purple Sulfur Photosynthetic Bacteria in the Gammaproteobacterial Family Chromatiaceae.</title>
        <authorList>
            <person name="Aviles F.A."/>
            <person name="Meyer T.E."/>
            <person name="Kyndt J.A."/>
        </authorList>
    </citation>
    <scope>NUCLEOTIDE SEQUENCE [LARGE SCALE GENOMIC DNA]</scope>
    <source>
        <strain evidence="2">DSM 18266</strain>
    </source>
</reference>
<dbReference type="AlphaFoldDB" id="A0A6P1DZZ7"/>
<dbReference type="RefSeq" id="WP_164656372.1">
    <property type="nucleotide sequence ID" value="NZ_JAAIJR010000155.1"/>
</dbReference>
<evidence type="ECO:0000313" key="1">
    <source>
        <dbReference type="EMBL" id="NEX23080.1"/>
    </source>
</evidence>
<comment type="caution">
    <text evidence="1">The sequence shown here is derived from an EMBL/GenBank/DDBJ whole genome shotgun (WGS) entry which is preliminary data.</text>
</comment>
<accession>A0A6P1DZZ7</accession>
<gene>
    <name evidence="1" type="ORF">G3480_22740</name>
</gene>
<dbReference type="Proteomes" id="UP000471640">
    <property type="component" value="Unassembled WGS sequence"/>
</dbReference>
<protein>
    <submittedName>
        <fullName evidence="1">Uncharacterized protein</fullName>
    </submittedName>
</protein>
<reference evidence="1 2" key="2">
    <citation type="submission" date="2020-02" db="EMBL/GenBank/DDBJ databases">
        <title>Genome sequences of Thiorhodococcus mannitoliphagus and Thiorhodococcus minor, purple sulfur photosynthetic bacteria in the gammaproteobacterial family, Chromatiaceae.</title>
        <authorList>
            <person name="Aviles F.A."/>
            <person name="Meyer T.E."/>
            <person name="Kyndt J.A."/>
        </authorList>
    </citation>
    <scope>NUCLEOTIDE SEQUENCE [LARGE SCALE GENOMIC DNA]</scope>
    <source>
        <strain evidence="1 2">DSM 18266</strain>
    </source>
</reference>
<proteinExistence type="predicted"/>
<name>A0A6P1DZZ7_9GAMM</name>